<feature type="binding site" evidence="11">
    <location>
        <position position="159"/>
    </location>
    <ligand>
        <name>Mg(2+)</name>
        <dbReference type="ChEBI" id="CHEBI:18420"/>
        <label>1</label>
    </ligand>
</feature>
<feature type="binding site" evidence="11">
    <location>
        <position position="91"/>
    </location>
    <ligand>
        <name>Mg(2+)</name>
        <dbReference type="ChEBI" id="CHEBI:18420"/>
        <label>1</label>
    </ligand>
</feature>
<dbReference type="GeneID" id="55512360"/>
<evidence type="ECO:0000313" key="14">
    <source>
        <dbReference type="EMBL" id="CAD0336556.1"/>
    </source>
</evidence>
<reference evidence="14 16" key="1">
    <citation type="submission" date="2020-07" db="EMBL/GenBank/DDBJ databases">
        <authorList>
            <person name="Pothier F. J."/>
        </authorList>
    </citation>
    <scope>NUCLEOTIDE SEQUENCE [LARGE SCALE GENOMIC DNA]</scope>
    <source>
        <strain evidence="14 16">CFBP 498</strain>
    </source>
</reference>
<comment type="cofactor">
    <cofactor evidence="2 11">
        <name>Mg(2+)</name>
        <dbReference type="ChEBI" id="CHEBI:18420"/>
    </cofactor>
</comment>
<dbReference type="PROSITE" id="PS51462">
    <property type="entry name" value="NUDIX"/>
    <property type="match status" value="1"/>
</dbReference>
<evidence type="ECO:0000256" key="11">
    <source>
        <dbReference type="PIRSR" id="PIRSR604385-2"/>
    </source>
</evidence>
<comment type="similarity">
    <text evidence="3">Belongs to the Nudix hydrolase family. NudK subfamily.</text>
</comment>
<accession>A0A6V7DLI9</accession>
<dbReference type="InterPro" id="IPR004385">
    <property type="entry name" value="NDP_pyrophosphatase"/>
</dbReference>
<dbReference type="GO" id="GO:0046872">
    <property type="term" value="F:metal ion binding"/>
    <property type="evidence" value="ECO:0007669"/>
    <property type="project" value="UniProtKB-KW"/>
</dbReference>
<dbReference type="GO" id="GO:0006753">
    <property type="term" value="P:nucleoside phosphate metabolic process"/>
    <property type="evidence" value="ECO:0007669"/>
    <property type="project" value="TreeGrafter"/>
</dbReference>
<dbReference type="CDD" id="cd24157">
    <property type="entry name" value="NUDIX_GDPMK"/>
    <property type="match status" value="1"/>
</dbReference>
<dbReference type="NCBIfam" id="TIGR00052">
    <property type="entry name" value="nudix-type nucleoside diphosphatase, YffH/AdpP family"/>
    <property type="match status" value="1"/>
</dbReference>
<comment type="catalytic activity">
    <reaction evidence="1">
        <text>GDP-alpha-D-mannose + H2O = alpha-D-mannose 1-phosphate + GMP + 2 H(+)</text>
        <dbReference type="Rhea" id="RHEA:27978"/>
        <dbReference type="ChEBI" id="CHEBI:15377"/>
        <dbReference type="ChEBI" id="CHEBI:15378"/>
        <dbReference type="ChEBI" id="CHEBI:57527"/>
        <dbReference type="ChEBI" id="CHEBI:58115"/>
        <dbReference type="ChEBI" id="CHEBI:58409"/>
    </reaction>
</comment>
<dbReference type="GO" id="GO:0019693">
    <property type="term" value="P:ribose phosphate metabolic process"/>
    <property type="evidence" value="ECO:0007669"/>
    <property type="project" value="TreeGrafter"/>
</dbReference>
<dbReference type="EMBL" id="LR828257">
    <property type="protein sequence ID" value="CAD0336561.1"/>
    <property type="molecule type" value="Genomic_DNA"/>
</dbReference>
<name>A0A6V7DLI9_9XANT</name>
<dbReference type="RefSeq" id="WP_181018788.1">
    <property type="nucleotide sequence ID" value="NZ_CP060399.1"/>
</dbReference>
<proteinExistence type="inferred from homology"/>
<dbReference type="SUPFAM" id="SSF55811">
    <property type="entry name" value="Nudix"/>
    <property type="match status" value="1"/>
</dbReference>
<dbReference type="EMBL" id="JAWMQI010000005">
    <property type="protein sequence ID" value="MDV7247306.1"/>
    <property type="molecule type" value="Genomic_DNA"/>
</dbReference>
<evidence type="ECO:0000256" key="7">
    <source>
        <dbReference type="ARBA" id="ARBA00022801"/>
    </source>
</evidence>
<dbReference type="Proteomes" id="UP000515406">
    <property type="component" value="Chromosome"/>
</dbReference>
<keyword evidence="8 11" id="KW-0460">Magnesium</keyword>
<evidence type="ECO:0000259" key="13">
    <source>
        <dbReference type="PROSITE" id="PS51462"/>
    </source>
</evidence>
<evidence type="ECO:0000256" key="10">
    <source>
        <dbReference type="ARBA" id="ARBA00032272"/>
    </source>
</evidence>
<feature type="binding site" evidence="11">
    <location>
        <position position="110"/>
    </location>
    <ligand>
        <name>Mg(2+)</name>
        <dbReference type="ChEBI" id="CHEBI:18420"/>
        <label>1</label>
    </ligand>
</feature>
<evidence type="ECO:0000256" key="6">
    <source>
        <dbReference type="ARBA" id="ARBA00022723"/>
    </source>
</evidence>
<dbReference type="GO" id="GO:0005829">
    <property type="term" value="C:cytosol"/>
    <property type="evidence" value="ECO:0007669"/>
    <property type="project" value="TreeGrafter"/>
</dbReference>
<evidence type="ECO:0000256" key="9">
    <source>
        <dbReference type="ARBA" id="ARBA00032162"/>
    </source>
</evidence>
<dbReference type="InterPro" id="IPR000086">
    <property type="entry name" value="NUDIX_hydrolase_dom"/>
</dbReference>
<dbReference type="EMBL" id="LR828257">
    <property type="protein sequence ID" value="CAD0336556.1"/>
    <property type="molecule type" value="Genomic_DNA"/>
</dbReference>
<evidence type="ECO:0000256" key="8">
    <source>
        <dbReference type="ARBA" id="ARBA00022842"/>
    </source>
</evidence>
<evidence type="ECO:0000313" key="17">
    <source>
        <dbReference type="Proteomes" id="UP001187425"/>
    </source>
</evidence>
<keyword evidence="16" id="KW-1185">Reference proteome</keyword>
<keyword evidence="6 11" id="KW-0479">Metal-binding</keyword>
<dbReference type="PANTHER" id="PTHR11839:SF18">
    <property type="entry name" value="NUDIX HYDROLASE DOMAIN-CONTAINING PROTEIN"/>
    <property type="match status" value="1"/>
</dbReference>
<dbReference type="Proteomes" id="UP001187425">
    <property type="component" value="Unassembled WGS sequence"/>
</dbReference>
<sequence>MNPSATGNPQVRIRSIDVLSDNWYVLRKVTFDFQRKDGRWQTLSREAYDRGNGATILLYSRAKQTVMLTRQFRLPTLLNGNADGMLIEACAGLLDQDDALTCIRKETEEETGYRIDNVRKVFEAFMSPGSVTERLYFFVGEYFDGDKVSDGGGVEEDGEEIEVLELPLDTALAMIGSGEIADAKTIMLLQYAKLHGVLGWISTLRYGGSGSESDAKDLGCLQLNARA</sequence>
<evidence type="ECO:0000256" key="2">
    <source>
        <dbReference type="ARBA" id="ARBA00001946"/>
    </source>
</evidence>
<evidence type="ECO:0000256" key="5">
    <source>
        <dbReference type="ARBA" id="ARBA00016377"/>
    </source>
</evidence>
<evidence type="ECO:0000256" key="3">
    <source>
        <dbReference type="ARBA" id="ARBA00007275"/>
    </source>
</evidence>
<dbReference type="InterPro" id="IPR015797">
    <property type="entry name" value="NUDIX_hydrolase-like_dom_sf"/>
</dbReference>
<comment type="subunit">
    <text evidence="4">Homodimer.</text>
</comment>
<keyword evidence="7 15" id="KW-0378">Hydrolase</keyword>
<gene>
    <name evidence="14" type="primary">nudK</name>
    <name evidence="14" type="ORF">CFBP498_24900</name>
    <name evidence="15" type="ORF">R4K57_02460</name>
</gene>
<feature type="binding site" evidence="11">
    <location>
        <position position="106"/>
    </location>
    <ligand>
        <name>Mg(2+)</name>
        <dbReference type="ChEBI" id="CHEBI:18420"/>
        <label>1</label>
    </ligand>
</feature>
<feature type="short sequence motif" description="Nudix box" evidence="12">
    <location>
        <begin position="92"/>
        <end position="113"/>
    </location>
</feature>
<evidence type="ECO:0000313" key="15">
    <source>
        <dbReference type="EMBL" id="MDV7247306.1"/>
    </source>
</evidence>
<feature type="domain" description="Nudix hydrolase" evidence="13">
    <location>
        <begin position="49"/>
        <end position="188"/>
    </location>
</feature>
<dbReference type="PANTHER" id="PTHR11839">
    <property type="entry name" value="UDP/ADP-SUGAR PYROPHOSPHATASE"/>
    <property type="match status" value="1"/>
</dbReference>
<dbReference type="Pfam" id="PF00293">
    <property type="entry name" value="NUDIX"/>
    <property type="match status" value="1"/>
</dbReference>
<dbReference type="GO" id="GO:0016818">
    <property type="term" value="F:hydrolase activity, acting on acid anhydrides, in phosphorus-containing anhydrides"/>
    <property type="evidence" value="ECO:0007669"/>
    <property type="project" value="InterPro"/>
</dbReference>
<evidence type="ECO:0000256" key="4">
    <source>
        <dbReference type="ARBA" id="ARBA00011738"/>
    </source>
</evidence>
<evidence type="ECO:0000256" key="1">
    <source>
        <dbReference type="ARBA" id="ARBA00000847"/>
    </source>
</evidence>
<dbReference type="NCBIfam" id="NF011585">
    <property type="entry name" value="PRK15009.1"/>
    <property type="match status" value="1"/>
</dbReference>
<dbReference type="Gene3D" id="3.90.79.10">
    <property type="entry name" value="Nucleoside Triphosphate Pyrophosphohydrolase"/>
    <property type="match status" value="1"/>
</dbReference>
<evidence type="ECO:0000313" key="16">
    <source>
        <dbReference type="Proteomes" id="UP000515406"/>
    </source>
</evidence>
<dbReference type="AlphaFoldDB" id="A0A6V7DLI9"/>
<reference evidence="15 17" key="2">
    <citation type="submission" date="2023-10" db="EMBL/GenBank/DDBJ databases">
        <title>A new tool for lettuce pathogen research.</title>
        <authorList>
            <person name="Horton K.N."/>
            <person name="Cseke L.J."/>
            <person name="Badiwe M."/>
            <person name="Tesfaye D."/>
            <person name="Klein A."/>
            <person name="Su J."/>
            <person name="Potnis N."/>
            <person name="Gassmann W."/>
        </authorList>
    </citation>
    <scope>NUCLEOTIDE SEQUENCE [LARGE SCALE GENOMIC DNA]</scope>
    <source>
        <strain evidence="15 17">JSKH1901</strain>
    </source>
</reference>
<evidence type="ECO:0000256" key="12">
    <source>
        <dbReference type="PIRSR" id="PIRSR604385-3"/>
    </source>
</evidence>
<dbReference type="FunFam" id="3.90.79.10:FF:000010">
    <property type="entry name" value="GDP-mannose pyrophosphatase NudK"/>
    <property type="match status" value="1"/>
</dbReference>
<organism evidence="14 16">
    <name type="scientific">Xanthomonas hortorum pv. vitians</name>
    <dbReference type="NCBI Taxonomy" id="83224"/>
    <lineage>
        <taxon>Bacteria</taxon>
        <taxon>Pseudomonadati</taxon>
        <taxon>Pseudomonadota</taxon>
        <taxon>Gammaproteobacteria</taxon>
        <taxon>Lysobacterales</taxon>
        <taxon>Lysobacteraceae</taxon>
        <taxon>Xanthomonas</taxon>
    </lineage>
</organism>
<protein>
    <recommendedName>
        <fullName evidence="5">GDP-mannose pyrophosphatase</fullName>
    </recommendedName>
    <alternativeName>
        <fullName evidence="9">GDP-mannose hydrolase</fullName>
    </alternativeName>
    <alternativeName>
        <fullName evidence="10">GDPMK</fullName>
    </alternativeName>
</protein>